<evidence type="ECO:0000313" key="2">
    <source>
        <dbReference type="Proteomes" id="UP000217199"/>
    </source>
</evidence>
<reference evidence="1 2" key="1">
    <citation type="journal article" date="2017" name="Mol. Ecol.">
        <title>Comparative and population genomic landscape of Phellinus noxius: A hypervariable fungus causing root rot in trees.</title>
        <authorList>
            <person name="Chung C.L."/>
            <person name="Lee T.J."/>
            <person name="Akiba M."/>
            <person name="Lee H.H."/>
            <person name="Kuo T.H."/>
            <person name="Liu D."/>
            <person name="Ke H.M."/>
            <person name="Yokoi T."/>
            <person name="Roa M.B."/>
            <person name="Lu M.J."/>
            <person name="Chang Y.Y."/>
            <person name="Ann P.J."/>
            <person name="Tsai J.N."/>
            <person name="Chen C.Y."/>
            <person name="Tzean S.S."/>
            <person name="Ota Y."/>
            <person name="Hattori T."/>
            <person name="Sahashi N."/>
            <person name="Liou R.F."/>
            <person name="Kikuchi T."/>
            <person name="Tsai I.J."/>
        </authorList>
    </citation>
    <scope>NUCLEOTIDE SEQUENCE [LARGE SCALE GENOMIC DNA]</scope>
    <source>
        <strain evidence="1 2">FFPRI411160</strain>
    </source>
</reference>
<name>A0A286UB98_9AGAM</name>
<protein>
    <submittedName>
        <fullName evidence="1">Uncharacterized protein</fullName>
    </submittedName>
</protein>
<organism evidence="1 2">
    <name type="scientific">Pyrrhoderma noxium</name>
    <dbReference type="NCBI Taxonomy" id="2282107"/>
    <lineage>
        <taxon>Eukaryota</taxon>
        <taxon>Fungi</taxon>
        <taxon>Dikarya</taxon>
        <taxon>Basidiomycota</taxon>
        <taxon>Agaricomycotina</taxon>
        <taxon>Agaricomycetes</taxon>
        <taxon>Hymenochaetales</taxon>
        <taxon>Hymenochaetaceae</taxon>
        <taxon>Pyrrhoderma</taxon>
    </lineage>
</organism>
<evidence type="ECO:0000313" key="1">
    <source>
        <dbReference type="EMBL" id="PAV16829.1"/>
    </source>
</evidence>
<proteinExistence type="predicted"/>
<dbReference type="AlphaFoldDB" id="A0A286UB98"/>
<sequence>MEFDKLYLSAIQRALTIDEIVFEIGKNIGRIKDLSSASSCCKIWRKILSPLLVKNADVYIEDDTSFIEFLNSERSVARGCRALRVLPNILGSLDMKKGITSTEGVANILGLLTIEGRLEHFMCALPEQLYAPFPNDFFVSLKYFSNSLRELNMTVCSGQWKTLFSIHFVCLRSLRLYLDSPNTLAETTYEIDLHHFLQKHQSLEMLDLYLGMCFDRMDFTGLRFASLYSLYIISRTPSIRLIRFLERQASLRSLSVEIPVHHETQNEILSGETQERPVSPSSLQNLLALSLSLENIHWFKEILARGDNEMNQENMQPTSISQKPGIRCLQMTVGSITDLEQILQATTALKSTLRAIDILISNEDVAVKRILENLNEAYPHLVELKLFAYSRSDTSEYSKEASSTRGTYFQQLVQWILPFIKYFNGNENFRAFSLITVNKNQLKTSQKLTGMEIDELTSYLSPVMSQEKQDDQINHSAPSHLEYIVWDDHLLRINRESGRIVSIMQTYPYEKPKRTQRSIWNPEWHDTMVLNHTYEDHVVQ</sequence>
<comment type="caution">
    <text evidence="1">The sequence shown here is derived from an EMBL/GenBank/DDBJ whole genome shotgun (WGS) entry which is preliminary data.</text>
</comment>
<dbReference type="InParanoid" id="A0A286UB98"/>
<keyword evidence="2" id="KW-1185">Reference proteome</keyword>
<dbReference type="Proteomes" id="UP000217199">
    <property type="component" value="Unassembled WGS sequence"/>
</dbReference>
<accession>A0A286UB98</accession>
<gene>
    <name evidence="1" type="ORF">PNOK_0689300</name>
</gene>
<dbReference type="EMBL" id="NBII01000007">
    <property type="protein sequence ID" value="PAV16829.1"/>
    <property type="molecule type" value="Genomic_DNA"/>
</dbReference>